<organism evidence="5 6">
    <name type="scientific">Ruminococcus albus 8</name>
    <dbReference type="NCBI Taxonomy" id="246199"/>
    <lineage>
        <taxon>Bacteria</taxon>
        <taxon>Bacillati</taxon>
        <taxon>Bacillota</taxon>
        <taxon>Clostridia</taxon>
        <taxon>Eubacteriales</taxon>
        <taxon>Oscillospiraceae</taxon>
        <taxon>Ruminococcus</taxon>
    </lineage>
</organism>
<dbReference type="PRINTS" id="PR00032">
    <property type="entry name" value="HTHARAC"/>
</dbReference>
<dbReference type="SUPFAM" id="SSF46689">
    <property type="entry name" value="Homeodomain-like"/>
    <property type="match status" value="1"/>
</dbReference>
<keyword evidence="6" id="KW-1185">Reference proteome</keyword>
<reference evidence="5 6" key="1">
    <citation type="submission" date="2011-02" db="EMBL/GenBank/DDBJ databases">
        <authorList>
            <person name="Nelson K.E."/>
            <person name="Sutton G."/>
            <person name="Torralba M."/>
            <person name="Durkin S."/>
            <person name="Harkins D."/>
            <person name="Montgomery R."/>
            <person name="Ziemer C."/>
            <person name="Klaassens E."/>
            <person name="Ocuiv P."/>
            <person name="Morrison M."/>
        </authorList>
    </citation>
    <scope>NUCLEOTIDE SEQUENCE [LARGE SCALE GENOMIC DNA]</scope>
    <source>
        <strain evidence="5 6">8</strain>
    </source>
</reference>
<keyword evidence="2" id="KW-0238">DNA-binding</keyword>
<evidence type="ECO:0000256" key="1">
    <source>
        <dbReference type="ARBA" id="ARBA00023015"/>
    </source>
</evidence>
<dbReference type="InterPro" id="IPR009057">
    <property type="entry name" value="Homeodomain-like_sf"/>
</dbReference>
<accession>E9S7X1</accession>
<dbReference type="RefSeq" id="WP_002847015.1">
    <property type="nucleotide sequence ID" value="NZ_ADKM02000018.1"/>
</dbReference>
<proteinExistence type="predicted"/>
<dbReference type="InterPro" id="IPR018060">
    <property type="entry name" value="HTH_AraC"/>
</dbReference>
<sequence length="252" mass="27775">MNAPINVLIAESDPKKLKKYASLSLWKELGFSVIKTVSNTRDALCAIAENSCSLLITVSRPPEVDARAILKARGDAAAIVIVPRKEGESVGRYFALGACDVIAEPPSRTRLRQALMKAHRIVSRGTSSDEYRRAAEKALASLNVTSESFALKLRDFIAKSEGETATTGSAAEFFSFNRDYFGKLFKQETGMTFNSFYNGFRIEYAKELLSAGGLRVREISEVLGFSSVDHFTALFRRHTGVTPSKYRTDAPK</sequence>
<evidence type="ECO:0000256" key="2">
    <source>
        <dbReference type="ARBA" id="ARBA00023125"/>
    </source>
</evidence>
<dbReference type="OrthoDB" id="342399at2"/>
<evidence type="ECO:0000259" key="4">
    <source>
        <dbReference type="PROSITE" id="PS01124"/>
    </source>
</evidence>
<keyword evidence="1" id="KW-0805">Transcription regulation</keyword>
<dbReference type="InterPro" id="IPR018062">
    <property type="entry name" value="HTH_AraC-typ_CS"/>
</dbReference>
<feature type="domain" description="HTH araC/xylS-type" evidence="4">
    <location>
        <begin position="151"/>
        <end position="249"/>
    </location>
</feature>
<dbReference type="EMBL" id="ADKM02000018">
    <property type="protein sequence ID" value="EGC04566.1"/>
    <property type="molecule type" value="Genomic_DNA"/>
</dbReference>
<dbReference type="Proteomes" id="UP000004259">
    <property type="component" value="Unassembled WGS sequence"/>
</dbReference>
<evidence type="ECO:0000313" key="6">
    <source>
        <dbReference type="Proteomes" id="UP000004259"/>
    </source>
</evidence>
<gene>
    <name evidence="5" type="ORF">CUS_7346</name>
</gene>
<comment type="caution">
    <text evidence="5">The sequence shown here is derived from an EMBL/GenBank/DDBJ whole genome shotgun (WGS) entry which is preliminary data.</text>
</comment>
<dbReference type="STRING" id="246199.CUS_7346"/>
<dbReference type="Pfam" id="PF12833">
    <property type="entry name" value="HTH_18"/>
    <property type="match status" value="1"/>
</dbReference>
<protein>
    <submittedName>
        <fullName evidence="5">Transcriptional regulator, AraC family</fullName>
    </submittedName>
</protein>
<dbReference type="SMART" id="SM00342">
    <property type="entry name" value="HTH_ARAC"/>
    <property type="match status" value="1"/>
</dbReference>
<dbReference type="PANTHER" id="PTHR43280">
    <property type="entry name" value="ARAC-FAMILY TRANSCRIPTIONAL REGULATOR"/>
    <property type="match status" value="1"/>
</dbReference>
<dbReference type="eggNOG" id="COG2207">
    <property type="taxonomic scope" value="Bacteria"/>
</dbReference>
<dbReference type="GO" id="GO:0003700">
    <property type="term" value="F:DNA-binding transcription factor activity"/>
    <property type="evidence" value="ECO:0007669"/>
    <property type="project" value="InterPro"/>
</dbReference>
<evidence type="ECO:0000256" key="3">
    <source>
        <dbReference type="ARBA" id="ARBA00023163"/>
    </source>
</evidence>
<dbReference type="SUPFAM" id="SSF52172">
    <property type="entry name" value="CheY-like"/>
    <property type="match status" value="1"/>
</dbReference>
<dbReference type="Gene3D" id="3.40.50.2300">
    <property type="match status" value="1"/>
</dbReference>
<dbReference type="InterPro" id="IPR011006">
    <property type="entry name" value="CheY-like_superfamily"/>
</dbReference>
<evidence type="ECO:0000313" key="5">
    <source>
        <dbReference type="EMBL" id="EGC04566.1"/>
    </source>
</evidence>
<dbReference type="AlphaFoldDB" id="E9S7X1"/>
<keyword evidence="3" id="KW-0804">Transcription</keyword>
<dbReference type="PROSITE" id="PS01124">
    <property type="entry name" value="HTH_ARAC_FAMILY_2"/>
    <property type="match status" value="1"/>
</dbReference>
<dbReference type="PANTHER" id="PTHR43280:SF2">
    <property type="entry name" value="HTH-TYPE TRANSCRIPTIONAL REGULATOR EXSA"/>
    <property type="match status" value="1"/>
</dbReference>
<dbReference type="Gene3D" id="1.10.10.60">
    <property type="entry name" value="Homeodomain-like"/>
    <property type="match status" value="2"/>
</dbReference>
<dbReference type="GO" id="GO:0043565">
    <property type="term" value="F:sequence-specific DNA binding"/>
    <property type="evidence" value="ECO:0007669"/>
    <property type="project" value="InterPro"/>
</dbReference>
<dbReference type="InterPro" id="IPR020449">
    <property type="entry name" value="Tscrpt_reg_AraC-type_HTH"/>
</dbReference>
<name>E9S7X1_RUMAL</name>
<dbReference type="PROSITE" id="PS00041">
    <property type="entry name" value="HTH_ARAC_FAMILY_1"/>
    <property type="match status" value="1"/>
</dbReference>